<accession>A0A0L6Z8B7</accession>
<keyword evidence="3" id="KW-1185">Reference proteome</keyword>
<proteinExistence type="predicted"/>
<reference evidence="3" key="1">
    <citation type="submission" date="2015-08" db="EMBL/GenBank/DDBJ databases">
        <title>Genome sequence of the strict anaerobe Clostridium homopropionicum LuHBu1 (DSM 5847T).</title>
        <authorList>
            <person name="Poehlein A."/>
            <person name="Beck M."/>
            <person name="Schiel-Bengelsdorf B."/>
            <person name="Bengelsdorf F.R."/>
            <person name="Daniel R."/>
            <person name="Duerre P."/>
        </authorList>
    </citation>
    <scope>NUCLEOTIDE SEQUENCE [LARGE SCALE GENOMIC DNA]</scope>
    <source>
        <strain evidence="3">DSM 5847</strain>
    </source>
</reference>
<dbReference type="InterPro" id="IPR016181">
    <property type="entry name" value="Acyl_CoA_acyltransferase"/>
</dbReference>
<dbReference type="EMBL" id="LHUR01000027">
    <property type="protein sequence ID" value="KOA19189.1"/>
    <property type="molecule type" value="Genomic_DNA"/>
</dbReference>
<protein>
    <submittedName>
        <fullName evidence="2">Putative ribosomal N-acetyltransferase YdaF</fullName>
        <ecNumber evidence="2">2.3.1.-</ecNumber>
    </submittedName>
</protein>
<sequence length="187" mass="21659">MEDTNLFLKFPFIETREITLRKIEKSDLENLYLIYSNENIFKYRPGKAKKNIATVENMITHFERDFGKKKIIFLGIYLNEDVKKLIGVAEIFDFEEKVNMVTIGYTLNEDYWGHGFATKTVEALCDYLLNTVGVNRVQAFVMSNNIKSKNVLERSGFTKEGTIRQGKIWTGKGLVDLDLYSFLKADL</sequence>
<keyword evidence="2" id="KW-0012">Acyltransferase</keyword>
<dbReference type="InterPro" id="IPR000182">
    <property type="entry name" value="GNAT_dom"/>
</dbReference>
<dbReference type="GO" id="GO:0008999">
    <property type="term" value="F:protein-N-terminal-alanine acetyltransferase activity"/>
    <property type="evidence" value="ECO:0007669"/>
    <property type="project" value="TreeGrafter"/>
</dbReference>
<dbReference type="PATRIC" id="fig|1121318.3.peg.2308"/>
<dbReference type="InterPro" id="IPR051531">
    <property type="entry name" value="N-acetyltransferase"/>
</dbReference>
<keyword evidence="2" id="KW-0808">Transferase</keyword>
<organism evidence="2 3">
    <name type="scientific">Clostridium homopropionicum DSM 5847</name>
    <dbReference type="NCBI Taxonomy" id="1121318"/>
    <lineage>
        <taxon>Bacteria</taxon>
        <taxon>Bacillati</taxon>
        <taxon>Bacillota</taxon>
        <taxon>Clostridia</taxon>
        <taxon>Eubacteriales</taxon>
        <taxon>Clostridiaceae</taxon>
        <taxon>Clostridium</taxon>
    </lineage>
</organism>
<dbReference type="Pfam" id="PF13302">
    <property type="entry name" value="Acetyltransf_3"/>
    <property type="match status" value="1"/>
</dbReference>
<dbReference type="EC" id="2.3.1.-" evidence="2"/>
<dbReference type="SUPFAM" id="SSF55729">
    <property type="entry name" value="Acyl-CoA N-acyltransferases (Nat)"/>
    <property type="match status" value="1"/>
</dbReference>
<gene>
    <name evidence="2" type="primary">ydaF_2</name>
    <name evidence="2" type="ORF">CLHOM_22950</name>
</gene>
<dbReference type="PANTHER" id="PTHR43792">
    <property type="entry name" value="GNAT FAMILY, PUTATIVE (AFU_ORTHOLOGUE AFUA_3G00765)-RELATED-RELATED"/>
    <property type="match status" value="1"/>
</dbReference>
<dbReference type="PROSITE" id="PS51186">
    <property type="entry name" value="GNAT"/>
    <property type="match status" value="1"/>
</dbReference>
<dbReference type="GO" id="GO:0005737">
    <property type="term" value="C:cytoplasm"/>
    <property type="evidence" value="ECO:0007669"/>
    <property type="project" value="TreeGrafter"/>
</dbReference>
<evidence type="ECO:0000259" key="1">
    <source>
        <dbReference type="PROSITE" id="PS51186"/>
    </source>
</evidence>
<evidence type="ECO:0000313" key="2">
    <source>
        <dbReference type="EMBL" id="KOA19189.1"/>
    </source>
</evidence>
<dbReference type="RefSeq" id="WP_052221814.1">
    <property type="nucleotide sequence ID" value="NZ_LHUR01000027.1"/>
</dbReference>
<evidence type="ECO:0000313" key="3">
    <source>
        <dbReference type="Proteomes" id="UP000037043"/>
    </source>
</evidence>
<dbReference type="Gene3D" id="3.40.630.30">
    <property type="match status" value="1"/>
</dbReference>
<dbReference type="PANTHER" id="PTHR43792:SF9">
    <property type="entry name" value="RIBOSOMAL-PROTEIN-ALANINE ACETYLTRANSFERASE"/>
    <property type="match status" value="1"/>
</dbReference>
<dbReference type="Proteomes" id="UP000037043">
    <property type="component" value="Unassembled WGS sequence"/>
</dbReference>
<dbReference type="STRING" id="36844.SAMN04488501_10652"/>
<dbReference type="AlphaFoldDB" id="A0A0L6Z8B7"/>
<name>A0A0L6Z8B7_9CLOT</name>
<comment type="caution">
    <text evidence="2">The sequence shown here is derived from an EMBL/GenBank/DDBJ whole genome shotgun (WGS) entry which is preliminary data.</text>
</comment>
<feature type="domain" description="N-acetyltransferase" evidence="1">
    <location>
        <begin position="18"/>
        <end position="186"/>
    </location>
</feature>